<keyword evidence="16" id="KW-1185">Reference proteome</keyword>
<dbReference type="PROSITE" id="PS51318">
    <property type="entry name" value="TAT"/>
    <property type="match status" value="1"/>
</dbReference>
<evidence type="ECO:0000256" key="7">
    <source>
        <dbReference type="ARBA" id="ARBA00022729"/>
    </source>
</evidence>
<evidence type="ECO:0000256" key="3">
    <source>
        <dbReference type="ARBA" id="ARBA00001968"/>
    </source>
</evidence>
<dbReference type="PRINTS" id="PR01607">
    <property type="entry name" value="APYRASEFAMLY"/>
</dbReference>
<comment type="catalytic activity">
    <reaction evidence="2">
        <text>a nucleoside 2',3'-cyclic phosphate + H2O = a nucleoside 3'-phosphate + H(+)</text>
        <dbReference type="Rhea" id="RHEA:19621"/>
        <dbReference type="ChEBI" id="CHEBI:15377"/>
        <dbReference type="ChEBI" id="CHEBI:15378"/>
        <dbReference type="ChEBI" id="CHEBI:66949"/>
        <dbReference type="ChEBI" id="CHEBI:66954"/>
        <dbReference type="EC" id="3.1.4.16"/>
    </reaction>
</comment>
<evidence type="ECO:0000256" key="8">
    <source>
        <dbReference type="ARBA" id="ARBA00022741"/>
    </source>
</evidence>
<dbReference type="Pfam" id="PF02872">
    <property type="entry name" value="5_nucleotid_C"/>
    <property type="match status" value="1"/>
</dbReference>
<name>A0ABN1RIR1_9ACTN</name>
<dbReference type="SUPFAM" id="SSF55816">
    <property type="entry name" value="5'-nucleotidase (syn. UDP-sugar hydrolase), C-terminal domain"/>
    <property type="match status" value="1"/>
</dbReference>
<keyword evidence="10" id="KW-0511">Multifunctional enzyme</keyword>
<dbReference type="SUPFAM" id="SSF56300">
    <property type="entry name" value="Metallo-dependent phosphatases"/>
    <property type="match status" value="1"/>
</dbReference>
<keyword evidence="8 11" id="KW-0547">Nucleotide-binding</keyword>
<evidence type="ECO:0000256" key="5">
    <source>
        <dbReference type="ARBA" id="ARBA00006654"/>
    </source>
</evidence>
<evidence type="ECO:0000313" key="15">
    <source>
        <dbReference type="EMBL" id="GAA0958010.1"/>
    </source>
</evidence>
<dbReference type="PANTHER" id="PTHR11575:SF6">
    <property type="entry name" value="2',3'-CYCLIC-NUCLEOTIDE 2'-PHOSPHODIESTERASE_3'-NUCLEOTIDASE"/>
    <property type="match status" value="1"/>
</dbReference>
<dbReference type="PANTHER" id="PTHR11575">
    <property type="entry name" value="5'-NUCLEOTIDASE-RELATED"/>
    <property type="match status" value="1"/>
</dbReference>
<comment type="cofactor">
    <cofactor evidence="3">
        <name>a divalent metal cation</name>
        <dbReference type="ChEBI" id="CHEBI:60240"/>
    </cofactor>
</comment>
<keyword evidence="6" id="KW-0479">Metal-binding</keyword>
<evidence type="ECO:0000256" key="6">
    <source>
        <dbReference type="ARBA" id="ARBA00022723"/>
    </source>
</evidence>
<dbReference type="Proteomes" id="UP001500542">
    <property type="component" value="Unassembled WGS sequence"/>
</dbReference>
<dbReference type="Gene3D" id="3.90.780.10">
    <property type="entry name" value="5'-Nucleotidase, C-terminal domain"/>
    <property type="match status" value="1"/>
</dbReference>
<dbReference type="InterPro" id="IPR004843">
    <property type="entry name" value="Calcineurin-like_PHP"/>
</dbReference>
<evidence type="ECO:0000259" key="13">
    <source>
        <dbReference type="Pfam" id="PF00149"/>
    </source>
</evidence>
<keyword evidence="7" id="KW-0732">Signal</keyword>
<evidence type="ECO:0000256" key="9">
    <source>
        <dbReference type="ARBA" id="ARBA00022801"/>
    </source>
</evidence>
<feature type="domain" description="Calcineurin-like phosphoesterase" evidence="13">
    <location>
        <begin position="65"/>
        <end position="312"/>
    </location>
</feature>
<evidence type="ECO:0000256" key="12">
    <source>
        <dbReference type="SAM" id="MobiDB-lite"/>
    </source>
</evidence>
<evidence type="ECO:0000256" key="1">
    <source>
        <dbReference type="ARBA" id="ARBA00000527"/>
    </source>
</evidence>
<dbReference type="Gene3D" id="3.60.21.10">
    <property type="match status" value="1"/>
</dbReference>
<evidence type="ECO:0000313" key="16">
    <source>
        <dbReference type="Proteomes" id="UP001500542"/>
    </source>
</evidence>
<dbReference type="InterPro" id="IPR008334">
    <property type="entry name" value="5'-Nucleotdase_C"/>
</dbReference>
<comment type="similarity">
    <text evidence="5 11">Belongs to the 5'-nucleotidase family.</text>
</comment>
<comment type="catalytic activity">
    <reaction evidence="1">
        <text>a ribonucleoside 3'-phosphate + H2O = a ribonucleoside + phosphate</text>
        <dbReference type="Rhea" id="RHEA:10144"/>
        <dbReference type="ChEBI" id="CHEBI:13197"/>
        <dbReference type="ChEBI" id="CHEBI:15377"/>
        <dbReference type="ChEBI" id="CHEBI:18254"/>
        <dbReference type="ChEBI" id="CHEBI:43474"/>
        <dbReference type="EC" id="3.1.3.6"/>
    </reaction>
</comment>
<feature type="region of interest" description="Disordered" evidence="12">
    <location>
        <begin position="1"/>
        <end position="23"/>
    </location>
</feature>
<dbReference type="InterPro" id="IPR006179">
    <property type="entry name" value="5_nucleotidase/apyrase"/>
</dbReference>
<evidence type="ECO:0000256" key="10">
    <source>
        <dbReference type="ARBA" id="ARBA00023268"/>
    </source>
</evidence>
<evidence type="ECO:0000256" key="2">
    <source>
        <dbReference type="ARBA" id="ARBA00001730"/>
    </source>
</evidence>
<dbReference type="InterPro" id="IPR036907">
    <property type="entry name" value="5'-Nucleotdase_C_sf"/>
</dbReference>
<comment type="caution">
    <text evidence="15">The sequence shown here is derived from an EMBL/GenBank/DDBJ whole genome shotgun (WGS) entry which is preliminary data.</text>
</comment>
<sequence length="633" mass="67143">MTDSDQTIAGTGAGGPANQADGAVDHNVGRRTVIGGAAAVLAAAGFQAAPAYAGKPKDPEVVRLTIMGTTDLHGNVFNWDYFKNAEYDDSAHNDIGLAKVATLVKAVRARVKATRHAPDPLMIDAGDTIQGTPLAYYFAKIQPITGGHRHPMAAAMNEIEYDAAALGNHEFNYGLDILRKFQSQLHFPLLGANAQDWTTGLPVFPPYVLKKVQVHGQGTVTVGILGLTNPGIAIWDKANVENKVKFGGIVELAKEWVPKVRAAGADVVIVAAHSGMDLSSSYGDALPVPENASVLMAETVPGIDAVLVGHAHLEIPQRLVTNKVSGEQVVLTEPLKWGMRLSLIDLDLQKVKGKWKVLARASQVLNANTVMSDPEVVRILQEDHDKVVGYVNSKIGTCTQAMSAATAPWEDTAALDFVNFIQADAVSKALAGTPQAALPVLAIAAPFNRAAAIPAGDVSIRDVAGLYIFDNTLLAVTMTGAQVKDYLEFSAQYFKQVSGPGPFPADQVTNAVTPTAPGGTPDYNYDIMGGLTKPLAYKIDIAKAPGARITDLTYDGAPLAADQQFVVAVNNYRQSGGGNFPHVKTAPVVYNRQVEIRQLMIDYVTATGEVNPNTFHTTDWSLTSNGAPVVVTA</sequence>
<proteinExistence type="inferred from homology"/>
<dbReference type="EMBL" id="BAAAHK010000019">
    <property type="protein sequence ID" value="GAA0958010.1"/>
    <property type="molecule type" value="Genomic_DNA"/>
</dbReference>
<protein>
    <submittedName>
        <fullName evidence="15">5'-nucleotidase C-terminal domain-containing protein</fullName>
    </submittedName>
</protein>
<dbReference type="InterPro" id="IPR029052">
    <property type="entry name" value="Metallo-depent_PP-like"/>
</dbReference>
<dbReference type="Pfam" id="PF00149">
    <property type="entry name" value="Metallophos"/>
    <property type="match status" value="1"/>
</dbReference>
<dbReference type="RefSeq" id="WP_343980386.1">
    <property type="nucleotide sequence ID" value="NZ_BAAAHK010000019.1"/>
</dbReference>
<accession>A0ABN1RIR1</accession>
<gene>
    <name evidence="15" type="ORF">GCM10009554_69630</name>
</gene>
<feature type="domain" description="5'-Nucleotidase C-terminal" evidence="14">
    <location>
        <begin position="395"/>
        <end position="584"/>
    </location>
</feature>
<dbReference type="InterPro" id="IPR041827">
    <property type="entry name" value="CpdB_N"/>
</dbReference>
<evidence type="ECO:0000259" key="14">
    <source>
        <dbReference type="Pfam" id="PF02872"/>
    </source>
</evidence>
<dbReference type="PROSITE" id="PS00786">
    <property type="entry name" value="5_NUCLEOTIDASE_2"/>
    <property type="match status" value="1"/>
</dbReference>
<evidence type="ECO:0000256" key="4">
    <source>
        <dbReference type="ARBA" id="ARBA00004196"/>
    </source>
</evidence>
<comment type="subcellular location">
    <subcellularLocation>
        <location evidence="4">Cell envelope</location>
    </subcellularLocation>
</comment>
<evidence type="ECO:0000256" key="11">
    <source>
        <dbReference type="RuleBase" id="RU362119"/>
    </source>
</evidence>
<dbReference type="CDD" id="cd07410">
    <property type="entry name" value="MPP_CpdB_N"/>
    <property type="match status" value="1"/>
</dbReference>
<keyword evidence="9 11" id="KW-0378">Hydrolase</keyword>
<dbReference type="InterPro" id="IPR006146">
    <property type="entry name" value="5'-Nucleotdase_CS"/>
</dbReference>
<dbReference type="InterPro" id="IPR006311">
    <property type="entry name" value="TAT_signal"/>
</dbReference>
<reference evidence="15 16" key="1">
    <citation type="journal article" date="2019" name="Int. J. Syst. Evol. Microbiol.">
        <title>The Global Catalogue of Microorganisms (GCM) 10K type strain sequencing project: providing services to taxonomists for standard genome sequencing and annotation.</title>
        <authorList>
            <consortium name="The Broad Institute Genomics Platform"/>
            <consortium name="The Broad Institute Genome Sequencing Center for Infectious Disease"/>
            <person name="Wu L."/>
            <person name="Ma J."/>
        </authorList>
    </citation>
    <scope>NUCLEOTIDE SEQUENCE [LARGE SCALE GENOMIC DNA]</scope>
    <source>
        <strain evidence="15 16">JCM 10977</strain>
    </source>
</reference>
<organism evidence="15 16">
    <name type="scientific">Kribbella koreensis</name>
    <dbReference type="NCBI Taxonomy" id="57909"/>
    <lineage>
        <taxon>Bacteria</taxon>
        <taxon>Bacillati</taxon>
        <taxon>Actinomycetota</taxon>
        <taxon>Actinomycetes</taxon>
        <taxon>Propionibacteriales</taxon>
        <taxon>Kribbellaceae</taxon>
        <taxon>Kribbella</taxon>
    </lineage>
</organism>